<comment type="cofactor">
    <cofactor evidence="4">
        <name>Zn(2+)</name>
        <dbReference type="ChEBI" id="CHEBI:29105"/>
    </cofactor>
    <text evidence="4">Binds 1 zinc ion per subunit.</text>
</comment>
<name>A0A6G1G697_9PEZI</name>
<dbReference type="EC" id="3.5.1.23" evidence="5"/>
<feature type="domain" description="Neutral/alkaline non-lysosomal ceramidase C-terminal" evidence="7">
    <location>
        <begin position="624"/>
        <end position="787"/>
    </location>
</feature>
<dbReference type="EMBL" id="ML975155">
    <property type="protein sequence ID" value="KAF1813400.1"/>
    <property type="molecule type" value="Genomic_DNA"/>
</dbReference>
<evidence type="ECO:0000256" key="1">
    <source>
        <dbReference type="ARBA" id="ARBA00009835"/>
    </source>
</evidence>
<comment type="catalytic activity">
    <reaction evidence="5">
        <text>an N-acylsphing-4-enine + H2O = sphing-4-enine + a fatty acid</text>
        <dbReference type="Rhea" id="RHEA:20856"/>
        <dbReference type="ChEBI" id="CHEBI:15377"/>
        <dbReference type="ChEBI" id="CHEBI:28868"/>
        <dbReference type="ChEBI" id="CHEBI:52639"/>
        <dbReference type="ChEBI" id="CHEBI:57756"/>
        <dbReference type="EC" id="3.5.1.23"/>
    </reaction>
</comment>
<feature type="domain" description="Neutral/alkaline non-lysosomal ceramidase N-terminal" evidence="6">
    <location>
        <begin position="56"/>
        <end position="603"/>
    </location>
</feature>
<protein>
    <recommendedName>
        <fullName evidence="5">Neutral ceramidase</fullName>
        <ecNumber evidence="5">3.5.1.23</ecNumber>
    </recommendedName>
</protein>
<dbReference type="GO" id="GO:0016020">
    <property type="term" value="C:membrane"/>
    <property type="evidence" value="ECO:0007669"/>
    <property type="project" value="GOC"/>
</dbReference>
<keyword evidence="9" id="KW-1185">Reference proteome</keyword>
<dbReference type="GO" id="GO:0005576">
    <property type="term" value="C:extracellular region"/>
    <property type="evidence" value="ECO:0007669"/>
    <property type="project" value="TreeGrafter"/>
</dbReference>
<dbReference type="InterPro" id="IPR006823">
    <property type="entry name" value="Ceramidase_alk"/>
</dbReference>
<evidence type="ECO:0000256" key="2">
    <source>
        <dbReference type="ARBA" id="ARBA00022801"/>
    </source>
</evidence>
<keyword evidence="5" id="KW-0746">Sphingolipid metabolism</keyword>
<evidence type="ECO:0000313" key="8">
    <source>
        <dbReference type="EMBL" id="KAF1813400.1"/>
    </source>
</evidence>
<dbReference type="GeneID" id="54418058"/>
<dbReference type="InterPro" id="IPR031329">
    <property type="entry name" value="NEUT/ALK_ceramidase_N"/>
</dbReference>
<feature type="binding site" evidence="4">
    <location>
        <position position="151"/>
    </location>
    <ligand>
        <name>Zn(2+)</name>
        <dbReference type="ChEBI" id="CHEBI:29105"/>
    </ligand>
</feature>
<dbReference type="PANTHER" id="PTHR12670:SF1">
    <property type="entry name" value="NEUTRAL CERAMIDASE"/>
    <property type="match status" value="1"/>
</dbReference>
<evidence type="ECO:0000256" key="4">
    <source>
        <dbReference type="PIRSR" id="PIRSR606823-2"/>
    </source>
</evidence>
<dbReference type="GO" id="GO:0046514">
    <property type="term" value="P:ceramide catabolic process"/>
    <property type="evidence" value="ECO:0007669"/>
    <property type="project" value="InterPro"/>
</dbReference>
<organism evidence="8">
    <name type="scientific">Eremomyces bilateralis CBS 781.70</name>
    <dbReference type="NCBI Taxonomy" id="1392243"/>
    <lineage>
        <taxon>Eukaryota</taxon>
        <taxon>Fungi</taxon>
        <taxon>Dikarya</taxon>
        <taxon>Ascomycota</taxon>
        <taxon>Pezizomycotina</taxon>
        <taxon>Dothideomycetes</taxon>
        <taxon>Dothideomycetes incertae sedis</taxon>
        <taxon>Eremomycetales</taxon>
        <taxon>Eremomycetaceae</taxon>
        <taxon>Eremomyces</taxon>
    </lineage>
</organism>
<feature type="binding site" evidence="4">
    <location>
        <position position="261"/>
    </location>
    <ligand>
        <name>Zn(2+)</name>
        <dbReference type="ChEBI" id="CHEBI:29105"/>
    </ligand>
</feature>
<evidence type="ECO:0000259" key="7">
    <source>
        <dbReference type="Pfam" id="PF17048"/>
    </source>
</evidence>
<feature type="binding site" evidence="4">
    <location>
        <position position="574"/>
    </location>
    <ligand>
        <name>Zn(2+)</name>
        <dbReference type="ChEBI" id="CHEBI:29105"/>
    </ligand>
</feature>
<feature type="binding site" evidence="4">
    <location>
        <position position="524"/>
    </location>
    <ligand>
        <name>Zn(2+)</name>
        <dbReference type="ChEBI" id="CHEBI:29105"/>
    </ligand>
</feature>
<dbReference type="GO" id="GO:0046872">
    <property type="term" value="F:metal ion binding"/>
    <property type="evidence" value="ECO:0007669"/>
    <property type="project" value="UniProtKB-KW"/>
</dbReference>
<keyword evidence="2 5" id="KW-0378">Hydrolase</keyword>
<dbReference type="InterPro" id="IPR038445">
    <property type="entry name" value="NCDase_C_sf"/>
</dbReference>
<accession>A0A6G1G697</accession>
<dbReference type="OrthoDB" id="191371at2759"/>
<keyword evidence="4" id="KW-0479">Metal-binding</keyword>
<evidence type="ECO:0000256" key="3">
    <source>
        <dbReference type="PIRSR" id="PIRSR606823-1"/>
    </source>
</evidence>
<evidence type="ECO:0000256" key="5">
    <source>
        <dbReference type="RuleBase" id="RU366019"/>
    </source>
</evidence>
<evidence type="ECO:0000313" key="10">
    <source>
        <dbReference type="RefSeq" id="XP_033535031.1"/>
    </source>
</evidence>
<reference evidence="8 10" key="1">
    <citation type="submission" date="2020-01" db="EMBL/GenBank/DDBJ databases">
        <authorList>
            <consortium name="DOE Joint Genome Institute"/>
            <person name="Haridas S."/>
            <person name="Albert R."/>
            <person name="Binder M."/>
            <person name="Bloem J."/>
            <person name="Labutti K."/>
            <person name="Salamov A."/>
            <person name="Andreopoulos B."/>
            <person name="Baker S.E."/>
            <person name="Barry K."/>
            <person name="Bills G."/>
            <person name="Bluhm B.H."/>
            <person name="Cannon C."/>
            <person name="Castanera R."/>
            <person name="Culley D.E."/>
            <person name="Daum C."/>
            <person name="Ezra D."/>
            <person name="Gonzalez J.B."/>
            <person name="Henrissat B."/>
            <person name="Kuo A."/>
            <person name="Liang C."/>
            <person name="Lipzen A."/>
            <person name="Lutzoni F."/>
            <person name="Magnuson J."/>
            <person name="Mondo S."/>
            <person name="Nolan M."/>
            <person name="Ohm R."/>
            <person name="Pangilinan J."/>
            <person name="Park H.-J."/>
            <person name="Ramirez L."/>
            <person name="Alfaro M."/>
            <person name="Sun H."/>
            <person name="Tritt A."/>
            <person name="Yoshinaga Y."/>
            <person name="Zwiers L.-H."/>
            <person name="Turgeon B.G."/>
            <person name="Goodwin S.B."/>
            <person name="Spatafora J.W."/>
            <person name="Crous P.W."/>
            <person name="Grigoriev I.V."/>
        </authorList>
    </citation>
    <scope>NUCLEOTIDE SEQUENCE</scope>
    <source>
        <strain evidence="8 10">CBS 781.70</strain>
    </source>
</reference>
<dbReference type="PANTHER" id="PTHR12670">
    <property type="entry name" value="CERAMIDASE"/>
    <property type="match status" value="1"/>
</dbReference>
<dbReference type="RefSeq" id="XP_033535031.1">
    <property type="nucleotide sequence ID" value="XM_033677488.1"/>
</dbReference>
<dbReference type="Pfam" id="PF17048">
    <property type="entry name" value="Ceramidse_alk_C"/>
    <property type="match status" value="1"/>
</dbReference>
<dbReference type="Gene3D" id="2.60.40.2300">
    <property type="entry name" value="Neutral/alkaline non-lysosomal ceramidase, C-terminal domain"/>
    <property type="match status" value="1"/>
</dbReference>
<sequence length="791" mass="86594">MAPSRRARVLTAATITWLLIVSCIWVSLSWNRDSFKLWEFWSFPSSDHHGGSDGTYVLGVGKADITGPVVELNLMGYADPKQVGTGLQQRLYSRAFIVGDSDNPGDCFVYLVLDIQSGDTAIRHGILEGLRELGPEYSVYGQHNVAVTGTHSHSGPGAWLNYLLPQVTSKGFDKQSYHAIVDGTVMSIKRAHESRALGRLSVGNTRVKDANINRSLYAYLANPKAERDRYEDDVDKTMTLLRFQRASDGHDIGVLTWFPVHGTSMLGNNTLITGDNKGVAANLFETVVESDHSNIAPGFVAGFSQSNVGDTSPNVLGAYCEDGSGEQCRLEDSTCGGRSQGCHGRGPYFGLDDGGTKSCFEIGRRQYQAAFDLFNAMQNETRSEGGEYPSVDLLSRSASEFIPIIGGVGALHSFESLANYTFVLPNGTTVSTCSAALGYSFAAGTSDGPGAFDFRQNSTGGNVFWDTVRNVIHTPTEEQKACQAPKPILLDVGETKAPYDWAPNIVDIQLLRVGQLVIIVSPGEATTMAGRRWKEAVASSVKSFGHLSVLGRTTEADTEPIVVLGGPANTYTHYIATEEEYRVQRYEGASTLYGPHTLAAYMNLTLEYLPSLWSNPKTHGGRHPDVDSPNPPINTNRSLSFITPVVVDHPGLFHGFGDVLEDVKPEYMHDETISVKFVGANPRNDLRLEATYAAVEQYICQDEGLGATDCSWDRIRDDADWDLQFEWKRTNEVLGTSEVTVSWDIDSMEGVGWRPVEGKFRIRYWGAEKSLLGPIHAFEATSGEFLVKRRG</sequence>
<dbReference type="AlphaFoldDB" id="A0A6G1G697"/>
<dbReference type="GO" id="GO:0042759">
    <property type="term" value="P:long-chain fatty acid biosynthetic process"/>
    <property type="evidence" value="ECO:0007669"/>
    <property type="project" value="TreeGrafter"/>
</dbReference>
<comment type="similarity">
    <text evidence="1 5">Belongs to the neutral ceramidase family.</text>
</comment>
<keyword evidence="5" id="KW-0443">Lipid metabolism</keyword>
<dbReference type="InterPro" id="IPR031331">
    <property type="entry name" value="NEUT/ALK_ceramidase_C"/>
</dbReference>
<dbReference type="GO" id="GO:0017040">
    <property type="term" value="F:N-acylsphingosine amidohydrolase activity"/>
    <property type="evidence" value="ECO:0007669"/>
    <property type="project" value="UniProtKB-UniRule"/>
</dbReference>
<gene>
    <name evidence="8 10" type="ORF">P152DRAFT_434450</name>
</gene>
<evidence type="ECO:0000259" key="6">
    <source>
        <dbReference type="Pfam" id="PF04734"/>
    </source>
</evidence>
<feature type="active site" description="Nucleophile" evidence="3">
    <location>
        <position position="312"/>
    </location>
</feature>
<dbReference type="PROSITE" id="PS51257">
    <property type="entry name" value="PROKAR_LIPOPROTEIN"/>
    <property type="match status" value="1"/>
</dbReference>
<dbReference type="GO" id="GO:0046512">
    <property type="term" value="P:sphingosine biosynthetic process"/>
    <property type="evidence" value="ECO:0007669"/>
    <property type="project" value="TreeGrafter"/>
</dbReference>
<evidence type="ECO:0000313" key="9">
    <source>
        <dbReference type="Proteomes" id="UP000504638"/>
    </source>
</evidence>
<dbReference type="Pfam" id="PF04734">
    <property type="entry name" value="Ceramidase_alk"/>
    <property type="match status" value="1"/>
</dbReference>
<dbReference type="Proteomes" id="UP000504638">
    <property type="component" value="Unplaced"/>
</dbReference>
<reference evidence="10" key="3">
    <citation type="submission" date="2025-04" db="UniProtKB">
        <authorList>
            <consortium name="RefSeq"/>
        </authorList>
    </citation>
    <scope>IDENTIFICATION</scope>
    <source>
        <strain evidence="10">CBS 781.70</strain>
    </source>
</reference>
<keyword evidence="4" id="KW-0862">Zinc</keyword>
<proteinExistence type="inferred from homology"/>
<reference evidence="10" key="2">
    <citation type="submission" date="2020-04" db="EMBL/GenBank/DDBJ databases">
        <authorList>
            <consortium name="NCBI Genome Project"/>
        </authorList>
    </citation>
    <scope>NUCLEOTIDE SEQUENCE</scope>
    <source>
        <strain evidence="10">CBS 781.70</strain>
    </source>
</reference>